<keyword evidence="1" id="KW-1133">Transmembrane helix</keyword>
<feature type="transmembrane region" description="Helical" evidence="1">
    <location>
        <begin position="169"/>
        <end position="195"/>
    </location>
</feature>
<keyword evidence="1" id="KW-0812">Transmembrane</keyword>
<dbReference type="OrthoDB" id="7335270at2"/>
<feature type="transmembrane region" description="Helical" evidence="1">
    <location>
        <begin position="216"/>
        <end position="235"/>
    </location>
</feature>
<feature type="transmembrane region" description="Helical" evidence="1">
    <location>
        <begin position="69"/>
        <end position="91"/>
    </location>
</feature>
<protein>
    <submittedName>
        <fullName evidence="2">Putative membrane protein DUF2232</fullName>
    </submittedName>
</protein>
<feature type="transmembrane region" description="Helical" evidence="1">
    <location>
        <begin position="6"/>
        <end position="35"/>
    </location>
</feature>
<name>A0A318TJS3_9BRAD</name>
<dbReference type="AlphaFoldDB" id="A0A318TJS3"/>
<feature type="transmembrane region" description="Helical" evidence="1">
    <location>
        <begin position="117"/>
        <end position="137"/>
    </location>
</feature>
<feature type="transmembrane region" description="Helical" evidence="1">
    <location>
        <begin position="42"/>
        <end position="63"/>
    </location>
</feature>
<proteinExistence type="predicted"/>
<accession>A0A318TJS3</accession>
<dbReference type="RefSeq" id="WP_110780557.1">
    <property type="nucleotide sequence ID" value="NZ_QJTI01000007.1"/>
</dbReference>
<keyword evidence="1" id="KW-0472">Membrane</keyword>
<comment type="caution">
    <text evidence="2">The sequence shown here is derived from an EMBL/GenBank/DDBJ whole genome shotgun (WGS) entry which is preliminary data.</text>
</comment>
<sequence length="321" mass="33346">MIFNILINLAAGCASALMFGSLVSGAMISVLLFYLAPLPLMVAALGWGSAGAAIGGLAAALGLGTIFGLPYLAAFLVTIALPAWWLGRLALLGRAAPLAMSPSGGPSTLEWYPVERILLWIAGLATLTTVVMLFTVGGDSNSFTEGLRNSLIKVLSESSSSPRGDIEQLATALAAVAPSAGALMAMMTLTVNLWLAGKITAMSGHLQRPWPDLNALTLPPMTLAALSLAVAGSFLDGLPGIVSRAATAALMMVYALQGLATLHTLTQGSRNRTFILGSSYALCMVFGWPILLAVAFGIAEALFGFRRRFARQPPPRAANDD</sequence>
<evidence type="ECO:0000256" key="1">
    <source>
        <dbReference type="SAM" id="Phobius"/>
    </source>
</evidence>
<evidence type="ECO:0000313" key="3">
    <source>
        <dbReference type="Proteomes" id="UP000248148"/>
    </source>
</evidence>
<reference evidence="2 3" key="1">
    <citation type="submission" date="2018-06" db="EMBL/GenBank/DDBJ databases">
        <title>Genomic Encyclopedia of Archaeal and Bacterial Type Strains, Phase II (KMG-II): from individual species to whole genera.</title>
        <authorList>
            <person name="Goeker M."/>
        </authorList>
    </citation>
    <scope>NUCLEOTIDE SEQUENCE [LARGE SCALE GENOMIC DNA]</scope>
    <source>
        <strain evidence="2 3">JCM 11668</strain>
    </source>
</reference>
<organism evidence="2 3">
    <name type="scientific">Rhodopseudomonas faecalis</name>
    <dbReference type="NCBI Taxonomy" id="99655"/>
    <lineage>
        <taxon>Bacteria</taxon>
        <taxon>Pseudomonadati</taxon>
        <taxon>Pseudomonadota</taxon>
        <taxon>Alphaproteobacteria</taxon>
        <taxon>Hyphomicrobiales</taxon>
        <taxon>Nitrobacteraceae</taxon>
        <taxon>Rhodopseudomonas</taxon>
    </lineage>
</organism>
<evidence type="ECO:0000313" key="2">
    <source>
        <dbReference type="EMBL" id="PYF03388.1"/>
    </source>
</evidence>
<dbReference type="Proteomes" id="UP000248148">
    <property type="component" value="Unassembled WGS sequence"/>
</dbReference>
<feature type="transmembrane region" description="Helical" evidence="1">
    <location>
        <begin position="274"/>
        <end position="299"/>
    </location>
</feature>
<dbReference type="Pfam" id="PF09991">
    <property type="entry name" value="DUF2232"/>
    <property type="match status" value="1"/>
</dbReference>
<keyword evidence="3" id="KW-1185">Reference proteome</keyword>
<feature type="transmembrane region" description="Helical" evidence="1">
    <location>
        <begin position="241"/>
        <end position="262"/>
    </location>
</feature>
<gene>
    <name evidence="2" type="ORF">BJ122_107112</name>
</gene>
<dbReference type="EMBL" id="QJTI01000007">
    <property type="protein sequence ID" value="PYF03388.1"/>
    <property type="molecule type" value="Genomic_DNA"/>
</dbReference>
<dbReference type="InterPro" id="IPR018710">
    <property type="entry name" value="DUF2232"/>
</dbReference>